<keyword evidence="1" id="KW-0812">Transmembrane</keyword>
<sequence>MRFLARIFSSIFASCFLILLTASTVRAAGEFQTDYKVNYTVGREGRTDVVQNIILKNKTANFYADKFELKIGSTKVDNVRAQDATGSMQTEVKFENNVTTISVKFNQRVIGIDKTLPWSLNYSSSELAQKSGQIWEVSIPRVADSQDIGDYQAILNVPTLFGPVAFAVPDPKNQNKTLATQEFTFDRDQLTKSGIAISFGDRQVFSFDLNYYLENTNLTSRYMDIALPPDNNYQKVVIDKIDPAPTNVIVDEDGNFLARYKLSPKENVTVRVSGSTEVFSRPIRKIENDLSEKERSRNLGPQKFWETDNAFIRDKASKLKTPQEIYDFVTSYLSYNEKRLDQAKIERKGAAYAALNPKDAVCMEFTDLFIAIARSAGIPAREVEGYAYTQNERLRPLSLAASSGDLLHAWPEYWDDNFGWVQVDPTWGSTSGGLDYFNKLDFNHITFIQRGSNSTYPYPAGAYKKEGETAKKSVFVQFAQELPNPQLSALIDIQLPPKAIAGVPIKATVNIKNIGSSSILSTKLNLDTGIIKNISQNPIDIGLLPPYSSQEISYNLQTKGFFTKQKVPVRLSFGDKEIEKTIEVVPVYYLFYSPLFGLSVIIAIMIITVGFFLYRRYHKPKPGSIFSR</sequence>
<dbReference type="AlphaFoldDB" id="A0A1F5G638"/>
<feature type="signal peptide" evidence="2">
    <location>
        <begin position="1"/>
        <end position="27"/>
    </location>
</feature>
<organism evidence="4 5">
    <name type="scientific">Candidatus Curtissbacteria bacterium RIFCSPHIGHO2_01_FULL_41_11</name>
    <dbReference type="NCBI Taxonomy" id="1797711"/>
    <lineage>
        <taxon>Bacteria</taxon>
        <taxon>Candidatus Curtissiibacteriota</taxon>
    </lineage>
</organism>
<feature type="chain" id="PRO_5009518696" description="Transglutaminase-like domain-containing protein" evidence="2">
    <location>
        <begin position="28"/>
        <end position="628"/>
    </location>
</feature>
<evidence type="ECO:0000256" key="2">
    <source>
        <dbReference type="SAM" id="SignalP"/>
    </source>
</evidence>
<name>A0A1F5G638_9BACT</name>
<keyword evidence="1" id="KW-0472">Membrane</keyword>
<evidence type="ECO:0000259" key="3">
    <source>
        <dbReference type="SMART" id="SM00460"/>
    </source>
</evidence>
<dbReference type="PANTHER" id="PTHR33490:SF6">
    <property type="entry name" value="SLL1049 PROTEIN"/>
    <property type="match status" value="1"/>
</dbReference>
<reference evidence="4 5" key="1">
    <citation type="journal article" date="2016" name="Nat. Commun.">
        <title>Thousands of microbial genomes shed light on interconnected biogeochemical processes in an aquifer system.</title>
        <authorList>
            <person name="Anantharaman K."/>
            <person name="Brown C.T."/>
            <person name="Hug L.A."/>
            <person name="Sharon I."/>
            <person name="Castelle C.J."/>
            <person name="Probst A.J."/>
            <person name="Thomas B.C."/>
            <person name="Singh A."/>
            <person name="Wilkins M.J."/>
            <person name="Karaoz U."/>
            <person name="Brodie E.L."/>
            <person name="Williams K.H."/>
            <person name="Hubbard S.S."/>
            <person name="Banfield J.F."/>
        </authorList>
    </citation>
    <scope>NUCLEOTIDE SEQUENCE [LARGE SCALE GENOMIC DNA]</scope>
</reference>
<dbReference type="InterPro" id="IPR002931">
    <property type="entry name" value="Transglutaminase-like"/>
</dbReference>
<dbReference type="EMBL" id="MFAZ01000015">
    <property type="protein sequence ID" value="OGD87336.1"/>
    <property type="molecule type" value="Genomic_DNA"/>
</dbReference>
<protein>
    <recommendedName>
        <fullName evidence="3">Transglutaminase-like domain-containing protein</fullName>
    </recommendedName>
</protein>
<dbReference type="Pfam" id="PF01841">
    <property type="entry name" value="Transglut_core"/>
    <property type="match status" value="1"/>
</dbReference>
<dbReference type="Proteomes" id="UP000179102">
    <property type="component" value="Unassembled WGS sequence"/>
</dbReference>
<proteinExistence type="predicted"/>
<evidence type="ECO:0000256" key="1">
    <source>
        <dbReference type="SAM" id="Phobius"/>
    </source>
</evidence>
<evidence type="ECO:0000313" key="5">
    <source>
        <dbReference type="Proteomes" id="UP000179102"/>
    </source>
</evidence>
<dbReference type="PANTHER" id="PTHR33490">
    <property type="entry name" value="BLR5614 PROTEIN-RELATED"/>
    <property type="match status" value="1"/>
</dbReference>
<dbReference type="InterPro" id="IPR038765">
    <property type="entry name" value="Papain-like_cys_pep_sf"/>
</dbReference>
<keyword evidence="1" id="KW-1133">Transmembrane helix</keyword>
<feature type="transmembrane region" description="Helical" evidence="1">
    <location>
        <begin position="589"/>
        <end position="614"/>
    </location>
</feature>
<dbReference type="SMART" id="SM00460">
    <property type="entry name" value="TGc"/>
    <property type="match status" value="1"/>
</dbReference>
<feature type="domain" description="Transglutaminase-like" evidence="3">
    <location>
        <begin position="354"/>
        <end position="427"/>
    </location>
</feature>
<accession>A0A1F5G638</accession>
<dbReference type="SUPFAM" id="SSF54001">
    <property type="entry name" value="Cysteine proteinases"/>
    <property type="match status" value="1"/>
</dbReference>
<gene>
    <name evidence="4" type="ORF">A2870_02215</name>
</gene>
<dbReference type="Gene3D" id="3.10.620.30">
    <property type="match status" value="1"/>
</dbReference>
<evidence type="ECO:0000313" key="4">
    <source>
        <dbReference type="EMBL" id="OGD87336.1"/>
    </source>
</evidence>
<keyword evidence="2" id="KW-0732">Signal</keyword>
<comment type="caution">
    <text evidence="4">The sequence shown here is derived from an EMBL/GenBank/DDBJ whole genome shotgun (WGS) entry which is preliminary data.</text>
</comment>
<dbReference type="STRING" id="1797711.A2870_02215"/>